<keyword evidence="8" id="KW-1185">Reference proteome</keyword>
<evidence type="ECO:0000313" key="8">
    <source>
        <dbReference type="Proteomes" id="UP001500655"/>
    </source>
</evidence>
<dbReference type="InterPro" id="IPR012001">
    <property type="entry name" value="Thiamin_PyroP_enz_TPP-bd_dom"/>
</dbReference>
<dbReference type="InterPro" id="IPR012000">
    <property type="entry name" value="Thiamin_PyroP_enz_cen_dom"/>
</dbReference>
<evidence type="ECO:0000259" key="5">
    <source>
        <dbReference type="Pfam" id="PF02775"/>
    </source>
</evidence>
<dbReference type="PANTHER" id="PTHR18968">
    <property type="entry name" value="THIAMINE PYROPHOSPHATE ENZYMES"/>
    <property type="match status" value="1"/>
</dbReference>
<dbReference type="PROSITE" id="PS00187">
    <property type="entry name" value="TPP_ENZYMES"/>
    <property type="match status" value="1"/>
</dbReference>
<evidence type="ECO:0000259" key="6">
    <source>
        <dbReference type="Pfam" id="PF02776"/>
    </source>
</evidence>
<dbReference type="Proteomes" id="UP001500655">
    <property type="component" value="Unassembled WGS sequence"/>
</dbReference>
<accession>A0ABN2JUJ1</accession>
<feature type="domain" description="Thiamine pyrophosphate enzyme N-terminal TPP-binding" evidence="6">
    <location>
        <begin position="2"/>
        <end position="101"/>
    </location>
</feature>
<dbReference type="PANTHER" id="PTHR18968:SF167">
    <property type="entry name" value="ACETOLACTATE SYNTHASE LARGE SUBUNIT ILVB2-RELATED"/>
    <property type="match status" value="1"/>
</dbReference>
<dbReference type="InterPro" id="IPR011766">
    <property type="entry name" value="TPP_enzyme_TPP-bd"/>
</dbReference>
<evidence type="ECO:0000256" key="3">
    <source>
        <dbReference type="RuleBase" id="RU362132"/>
    </source>
</evidence>
<dbReference type="EMBL" id="BAAALS010000003">
    <property type="protein sequence ID" value="GAA1739488.1"/>
    <property type="molecule type" value="Genomic_DNA"/>
</dbReference>
<feature type="domain" description="Thiamine pyrophosphate enzyme central" evidence="4">
    <location>
        <begin position="172"/>
        <end position="296"/>
    </location>
</feature>
<proteinExistence type="inferred from homology"/>
<evidence type="ECO:0000313" key="7">
    <source>
        <dbReference type="EMBL" id="GAA1739488.1"/>
    </source>
</evidence>
<reference evidence="7 8" key="1">
    <citation type="journal article" date="2019" name="Int. J. Syst. Evol. Microbiol.">
        <title>The Global Catalogue of Microorganisms (GCM) 10K type strain sequencing project: providing services to taxonomists for standard genome sequencing and annotation.</title>
        <authorList>
            <consortium name="The Broad Institute Genomics Platform"/>
            <consortium name="The Broad Institute Genome Sequencing Center for Infectious Disease"/>
            <person name="Wu L."/>
            <person name="Ma J."/>
        </authorList>
    </citation>
    <scope>NUCLEOTIDE SEQUENCE [LARGE SCALE GENOMIC DNA]</scope>
    <source>
        <strain evidence="7 8">JCM 13249</strain>
    </source>
</reference>
<gene>
    <name evidence="7" type="ORF">GCM10009681_07880</name>
</gene>
<dbReference type="Pfam" id="PF02775">
    <property type="entry name" value="TPP_enzyme_C"/>
    <property type="match status" value="1"/>
</dbReference>
<comment type="caution">
    <text evidence="7">The sequence shown here is derived from an EMBL/GenBank/DDBJ whole genome shotgun (WGS) entry which is preliminary data.</text>
</comment>
<dbReference type="InterPro" id="IPR000399">
    <property type="entry name" value="TPP-bd_CS"/>
</dbReference>
<evidence type="ECO:0000256" key="2">
    <source>
        <dbReference type="ARBA" id="ARBA00023052"/>
    </source>
</evidence>
<dbReference type="Pfam" id="PF02776">
    <property type="entry name" value="TPP_enzyme_N"/>
    <property type="match status" value="1"/>
</dbReference>
<organism evidence="7 8">
    <name type="scientific">Luedemannella helvata</name>
    <dbReference type="NCBI Taxonomy" id="349315"/>
    <lineage>
        <taxon>Bacteria</taxon>
        <taxon>Bacillati</taxon>
        <taxon>Actinomycetota</taxon>
        <taxon>Actinomycetes</taxon>
        <taxon>Micromonosporales</taxon>
        <taxon>Micromonosporaceae</taxon>
        <taxon>Luedemannella</taxon>
    </lineage>
</organism>
<dbReference type="InterPro" id="IPR029035">
    <property type="entry name" value="DHS-like_NAD/FAD-binding_dom"/>
</dbReference>
<dbReference type="NCBIfam" id="NF006122">
    <property type="entry name" value="PRK08266.1"/>
    <property type="match status" value="1"/>
</dbReference>
<keyword evidence="2 3" id="KW-0786">Thiamine pyrophosphate</keyword>
<name>A0ABN2JUJ1_9ACTN</name>
<dbReference type="SUPFAM" id="SSF52467">
    <property type="entry name" value="DHS-like NAD/FAD-binding domain"/>
    <property type="match status" value="1"/>
</dbReference>
<dbReference type="InterPro" id="IPR029061">
    <property type="entry name" value="THDP-binding"/>
</dbReference>
<dbReference type="CDD" id="cd00568">
    <property type="entry name" value="TPP_enzymes"/>
    <property type="match status" value="1"/>
</dbReference>
<sequence length="516" mass="54948">MLFTVPGEQMDALFGALARTDIRVVHTRHEQGAAFMAYGYARSTGRIGACAVISGPGVLNATAGLATAYSGDSRVLCIAGQIPTPMLDRRYGFPHELPDQLGVLRGVTGWAARVGTPDEVTAVLGEAFHRLRSGRPRPVAIEIPTDVFAAPVTAPAGWTDPPVSRAPDATAIEAAVAELAAARTPLIVVGSGARAATDQVTRLAERLRAPVTSNMGGRGVVSDEHELSVPLPVAHRLWAEADVVLAIGTRLMRPSVEWGLTGLRVIRVDLDPEEINRVAEPAVAVVADAALTVEALLSRLPDSPDDRSAWLSRLKEARAEFEADLARLAPQAELLRALRAALPADGFFVDELTQVGYVSRMGFAAWSPSTYVPATYQGALGCGFATALGVKVANPTRPVLSISGDGGFLYTAVELATAVRHRVNVVAVVFNDNNYANVSRSQLARNGETVGTDLHNPDFVAFAEAFGARGVRVETSDELTARIVEAFRRDDLPTVIELPVGDMPSPWSLIRLPRVR</sequence>
<dbReference type="InterPro" id="IPR045229">
    <property type="entry name" value="TPP_enz"/>
</dbReference>
<evidence type="ECO:0000259" key="4">
    <source>
        <dbReference type="Pfam" id="PF00205"/>
    </source>
</evidence>
<feature type="domain" description="Thiamine pyrophosphate enzyme TPP-binding" evidence="5">
    <location>
        <begin position="364"/>
        <end position="497"/>
    </location>
</feature>
<evidence type="ECO:0000256" key="1">
    <source>
        <dbReference type="ARBA" id="ARBA00007812"/>
    </source>
</evidence>
<dbReference type="Gene3D" id="3.40.50.970">
    <property type="match status" value="2"/>
</dbReference>
<dbReference type="CDD" id="cd07035">
    <property type="entry name" value="TPP_PYR_POX_like"/>
    <property type="match status" value="1"/>
</dbReference>
<protein>
    <submittedName>
        <fullName evidence="7">Thiamine pyrophosphate-binding protein</fullName>
    </submittedName>
</protein>
<comment type="similarity">
    <text evidence="1 3">Belongs to the TPP enzyme family.</text>
</comment>
<dbReference type="SUPFAM" id="SSF52518">
    <property type="entry name" value="Thiamin diphosphate-binding fold (THDP-binding)"/>
    <property type="match status" value="2"/>
</dbReference>
<dbReference type="Gene3D" id="3.40.50.1220">
    <property type="entry name" value="TPP-binding domain"/>
    <property type="match status" value="1"/>
</dbReference>
<dbReference type="Pfam" id="PF00205">
    <property type="entry name" value="TPP_enzyme_M"/>
    <property type="match status" value="1"/>
</dbReference>